<keyword evidence="2" id="KW-1185">Reference proteome</keyword>
<dbReference type="AlphaFoldDB" id="A0A4U8ULA9"/>
<organism evidence="1 2">
    <name type="scientific">Steinernema carpocapsae</name>
    <name type="common">Entomopathogenic nematode</name>
    <dbReference type="NCBI Taxonomy" id="34508"/>
    <lineage>
        <taxon>Eukaryota</taxon>
        <taxon>Metazoa</taxon>
        <taxon>Ecdysozoa</taxon>
        <taxon>Nematoda</taxon>
        <taxon>Chromadorea</taxon>
        <taxon>Rhabditida</taxon>
        <taxon>Tylenchina</taxon>
        <taxon>Panagrolaimomorpha</taxon>
        <taxon>Strongyloidoidea</taxon>
        <taxon>Steinernematidae</taxon>
        <taxon>Steinernema</taxon>
    </lineage>
</organism>
<accession>A0A4U8ULA9</accession>
<dbReference type="EMBL" id="AZBU02000001">
    <property type="protein sequence ID" value="TMS33830.1"/>
    <property type="molecule type" value="Genomic_DNA"/>
</dbReference>
<proteinExistence type="predicted"/>
<evidence type="ECO:0000313" key="2">
    <source>
        <dbReference type="Proteomes" id="UP000298663"/>
    </source>
</evidence>
<reference evidence="1 2" key="1">
    <citation type="journal article" date="2015" name="Genome Biol.">
        <title>Comparative genomics of Steinernema reveals deeply conserved gene regulatory networks.</title>
        <authorList>
            <person name="Dillman A.R."/>
            <person name="Macchietto M."/>
            <person name="Porter C.F."/>
            <person name="Rogers A."/>
            <person name="Williams B."/>
            <person name="Antoshechkin I."/>
            <person name="Lee M.M."/>
            <person name="Goodwin Z."/>
            <person name="Lu X."/>
            <person name="Lewis E.E."/>
            <person name="Goodrich-Blair H."/>
            <person name="Stock S.P."/>
            <person name="Adams B.J."/>
            <person name="Sternberg P.W."/>
            <person name="Mortazavi A."/>
        </authorList>
    </citation>
    <scope>NUCLEOTIDE SEQUENCE [LARGE SCALE GENOMIC DNA]</scope>
    <source>
        <strain evidence="1 2">ALL</strain>
    </source>
</reference>
<gene>
    <name evidence="1" type="ORF">L596_001521</name>
</gene>
<comment type="caution">
    <text evidence="1">The sequence shown here is derived from an EMBL/GenBank/DDBJ whole genome shotgun (WGS) entry which is preliminary data.</text>
</comment>
<reference evidence="1 2" key="2">
    <citation type="journal article" date="2019" name="G3 (Bethesda)">
        <title>Hybrid Assembly of the Genome of the Entomopathogenic Nematode Steinernema carpocapsae Identifies the X-Chromosome.</title>
        <authorList>
            <person name="Serra L."/>
            <person name="Macchietto M."/>
            <person name="Macias-Munoz A."/>
            <person name="McGill C.J."/>
            <person name="Rodriguez I.M."/>
            <person name="Rodriguez B."/>
            <person name="Murad R."/>
            <person name="Mortazavi A."/>
        </authorList>
    </citation>
    <scope>NUCLEOTIDE SEQUENCE [LARGE SCALE GENOMIC DNA]</scope>
    <source>
        <strain evidence="1 2">ALL</strain>
    </source>
</reference>
<evidence type="ECO:0000313" key="1">
    <source>
        <dbReference type="EMBL" id="TMS33830.1"/>
    </source>
</evidence>
<dbReference type="Proteomes" id="UP000298663">
    <property type="component" value="Unassembled WGS sequence"/>
</dbReference>
<name>A0A4U8ULA9_STECR</name>
<sequence>MSTTQTDLCDKMIDAYIKEYDYKNETVELTMDQQMHQLVWDAETQADCYKRNAPICLAIQGAFHKYLADKDGSHFILNKKNEEKCKCKN</sequence>
<protein>
    <submittedName>
        <fullName evidence="1">Uncharacterized protein</fullName>
    </submittedName>
</protein>